<evidence type="ECO:0000313" key="3">
    <source>
        <dbReference type="EMBL" id="PWN45928.1"/>
    </source>
</evidence>
<keyword evidence="2" id="KW-0472">Membrane</keyword>
<evidence type="ECO:0000256" key="2">
    <source>
        <dbReference type="SAM" id="Phobius"/>
    </source>
</evidence>
<gene>
    <name evidence="3" type="ORF">IE81DRAFT_363753</name>
</gene>
<feature type="transmembrane region" description="Helical" evidence="2">
    <location>
        <begin position="264"/>
        <end position="285"/>
    </location>
</feature>
<dbReference type="GO" id="GO:0032541">
    <property type="term" value="C:cortical endoplasmic reticulum"/>
    <property type="evidence" value="ECO:0007669"/>
    <property type="project" value="TreeGrafter"/>
</dbReference>
<dbReference type="PANTHER" id="PTHR31726:SF2">
    <property type="entry name" value="PROTEIN ICE2"/>
    <property type="match status" value="1"/>
</dbReference>
<name>A0A316WA36_9BASI</name>
<dbReference type="Proteomes" id="UP000245783">
    <property type="component" value="Unassembled WGS sequence"/>
</dbReference>
<dbReference type="GO" id="GO:0048309">
    <property type="term" value="P:endoplasmic reticulum inheritance"/>
    <property type="evidence" value="ECO:0007669"/>
    <property type="project" value="TreeGrafter"/>
</dbReference>
<dbReference type="AlphaFoldDB" id="A0A316WA36"/>
<dbReference type="GO" id="GO:0005789">
    <property type="term" value="C:endoplasmic reticulum membrane"/>
    <property type="evidence" value="ECO:0007669"/>
    <property type="project" value="TreeGrafter"/>
</dbReference>
<feature type="transmembrane region" description="Helical" evidence="2">
    <location>
        <begin position="7"/>
        <end position="24"/>
    </location>
</feature>
<proteinExistence type="predicted"/>
<protein>
    <recommendedName>
        <fullName evidence="5">ICE2-domain-containing protein</fullName>
    </recommendedName>
</protein>
<feature type="transmembrane region" description="Helical" evidence="2">
    <location>
        <begin position="494"/>
        <end position="513"/>
    </location>
</feature>
<sequence length="525" mass="56731">MSVVWSICVAFGRITTLLQVILYLPLTLDVAGVDAFLALSASLACYYFFLSSIRALVKGTSLAWLGTFLATFQFLVVPACLLVVFNVYSPPSSSYFSTKPQSRVGAFASALGGDNSSVGAIAELRAVLHGVGLAEGLLGETVGIAVSSVLEWIVEHTFWLARAVPPWWHTLLRWSSPAFSLLEGISTLLVIQVLGSLSRYIIAASLSSPPSPRRKWLSWLPSFGLGGAEGWQLLFLVSAAFVYVSSAVALYLSFDGATRNRPGAAAATGAAVSSTLWLTAIAFAVRKGNVIETSLMFGYVVWNVYQLADSLAFTADPLALIRSFKTDSLASAPLPPLILASATALFDLAGHTLGHSARFIAAAGAALPKSVIVSLVYRLMVLYAASRILPVLKAAEGAWRDQQVQQEEEDSGSETDEELRMDGMVKGKAKEGVETKLRDRKAAAAARRRKRLRRSQDRDEPFGAFISIIVSYSRLLLIAVYSHLLLLDQSHMTVHRFLAVGTALTVWSFELVLGDSEEGMRNTSW</sequence>
<dbReference type="GeneID" id="37038675"/>
<dbReference type="RefSeq" id="XP_025373088.1">
    <property type="nucleotide sequence ID" value="XM_025516805.1"/>
</dbReference>
<dbReference type="EMBL" id="KZ819353">
    <property type="protein sequence ID" value="PWN45928.1"/>
    <property type="molecule type" value="Genomic_DNA"/>
</dbReference>
<keyword evidence="2" id="KW-1133">Transmembrane helix</keyword>
<feature type="transmembrane region" description="Helical" evidence="2">
    <location>
        <begin position="462"/>
        <end position="482"/>
    </location>
</feature>
<reference evidence="3 4" key="1">
    <citation type="journal article" date="2018" name="Mol. Biol. Evol.">
        <title>Broad Genomic Sampling Reveals a Smut Pathogenic Ancestry of the Fungal Clade Ustilaginomycotina.</title>
        <authorList>
            <person name="Kijpornyongpan T."/>
            <person name="Mondo S.J."/>
            <person name="Barry K."/>
            <person name="Sandor L."/>
            <person name="Lee J."/>
            <person name="Lipzen A."/>
            <person name="Pangilinan J."/>
            <person name="LaButti K."/>
            <person name="Hainaut M."/>
            <person name="Henrissat B."/>
            <person name="Grigoriev I.V."/>
            <person name="Spatafora J.W."/>
            <person name="Aime M.C."/>
        </authorList>
    </citation>
    <scope>NUCLEOTIDE SEQUENCE [LARGE SCALE GENOMIC DNA]</scope>
    <source>
        <strain evidence="3 4">MCA 4658</strain>
    </source>
</reference>
<dbReference type="PANTHER" id="PTHR31726">
    <property type="entry name" value="PROTEIN ICE2"/>
    <property type="match status" value="1"/>
</dbReference>
<feature type="transmembrane region" description="Helical" evidence="2">
    <location>
        <begin position="62"/>
        <end position="88"/>
    </location>
</feature>
<keyword evidence="4" id="KW-1185">Reference proteome</keyword>
<feature type="region of interest" description="Disordered" evidence="1">
    <location>
        <begin position="402"/>
        <end position="425"/>
    </location>
</feature>
<dbReference type="InParanoid" id="A0A316WA36"/>
<feature type="transmembrane region" description="Helical" evidence="2">
    <location>
        <begin position="30"/>
        <end position="50"/>
    </location>
</feature>
<dbReference type="InterPro" id="IPR013635">
    <property type="entry name" value="Ice2"/>
</dbReference>
<evidence type="ECO:0000313" key="4">
    <source>
        <dbReference type="Proteomes" id="UP000245783"/>
    </source>
</evidence>
<evidence type="ECO:0000256" key="1">
    <source>
        <dbReference type="SAM" id="MobiDB-lite"/>
    </source>
</evidence>
<dbReference type="STRING" id="1522189.A0A316WA36"/>
<dbReference type="GO" id="GO:0097038">
    <property type="term" value="C:perinuclear endoplasmic reticulum"/>
    <property type="evidence" value="ECO:0007669"/>
    <property type="project" value="TreeGrafter"/>
</dbReference>
<organism evidence="3 4">
    <name type="scientific">Ceraceosorus guamensis</name>
    <dbReference type="NCBI Taxonomy" id="1522189"/>
    <lineage>
        <taxon>Eukaryota</taxon>
        <taxon>Fungi</taxon>
        <taxon>Dikarya</taxon>
        <taxon>Basidiomycota</taxon>
        <taxon>Ustilaginomycotina</taxon>
        <taxon>Exobasidiomycetes</taxon>
        <taxon>Ceraceosorales</taxon>
        <taxon>Ceraceosoraceae</taxon>
        <taxon>Ceraceosorus</taxon>
    </lineage>
</organism>
<feature type="transmembrane region" description="Helical" evidence="2">
    <location>
        <begin position="223"/>
        <end position="252"/>
    </location>
</feature>
<dbReference type="GO" id="GO:0000921">
    <property type="term" value="P:septin ring assembly"/>
    <property type="evidence" value="ECO:0007669"/>
    <property type="project" value="TreeGrafter"/>
</dbReference>
<feature type="compositionally biased region" description="Acidic residues" evidence="1">
    <location>
        <begin position="406"/>
        <end position="417"/>
    </location>
</feature>
<evidence type="ECO:0008006" key="5">
    <source>
        <dbReference type="Google" id="ProtNLM"/>
    </source>
</evidence>
<dbReference type="OrthoDB" id="5577218at2759"/>
<accession>A0A316WA36</accession>
<keyword evidence="2" id="KW-0812">Transmembrane</keyword>
<dbReference type="Pfam" id="PF08426">
    <property type="entry name" value="ICE2"/>
    <property type="match status" value="2"/>
</dbReference>